<dbReference type="RefSeq" id="WP_109970206.1">
    <property type="nucleotide sequence ID" value="NZ_CP176093.1"/>
</dbReference>
<reference evidence="2 3" key="1">
    <citation type="submission" date="2018-05" db="EMBL/GenBank/DDBJ databases">
        <title>Draft genome of Methanospirillum lacunae Ki8-1.</title>
        <authorList>
            <person name="Dueholm M.S."/>
            <person name="Nielsen P.H."/>
            <person name="Bakmann L.F."/>
            <person name="Otzen D.E."/>
        </authorList>
    </citation>
    <scope>NUCLEOTIDE SEQUENCE [LARGE SCALE GENOMIC DNA]</scope>
    <source>
        <strain evidence="2 3">Ki8-1</strain>
    </source>
</reference>
<dbReference type="SUPFAM" id="SSF143555">
    <property type="entry name" value="FwdE-like"/>
    <property type="match status" value="1"/>
</dbReference>
<proteinExistence type="predicted"/>
<dbReference type="InterPro" id="IPR053194">
    <property type="entry name" value="tRNA_methyltr_O"/>
</dbReference>
<accession>A0A2V2MU85</accession>
<dbReference type="PANTHER" id="PTHR39418">
    <property type="entry name" value="DEHYDROGENASE-RELATED"/>
    <property type="match status" value="1"/>
</dbReference>
<evidence type="ECO:0000259" key="1">
    <source>
        <dbReference type="Pfam" id="PF02663"/>
    </source>
</evidence>
<evidence type="ECO:0000313" key="2">
    <source>
        <dbReference type="EMBL" id="PWR69725.1"/>
    </source>
</evidence>
<organism evidence="2 3">
    <name type="scientific">Methanospirillum lacunae</name>
    <dbReference type="NCBI Taxonomy" id="668570"/>
    <lineage>
        <taxon>Archaea</taxon>
        <taxon>Methanobacteriati</taxon>
        <taxon>Methanobacteriota</taxon>
        <taxon>Stenosarchaea group</taxon>
        <taxon>Methanomicrobia</taxon>
        <taxon>Methanomicrobiales</taxon>
        <taxon>Methanospirillaceae</taxon>
        <taxon>Methanospirillum</taxon>
    </lineage>
</organism>
<dbReference type="Gene3D" id="3.30.1330.130">
    <property type="match status" value="1"/>
</dbReference>
<dbReference type="AlphaFoldDB" id="A0A2V2MU85"/>
<dbReference type="OrthoDB" id="31120at2157"/>
<comment type="caution">
    <text evidence="2">The sequence shown here is derived from an EMBL/GenBank/DDBJ whole genome shotgun (WGS) entry which is preliminary data.</text>
</comment>
<dbReference type="GeneID" id="97547179"/>
<dbReference type="Proteomes" id="UP000245657">
    <property type="component" value="Unassembled WGS sequence"/>
</dbReference>
<gene>
    <name evidence="2" type="ORF">DK846_17040</name>
</gene>
<name>A0A2V2MU85_9EURY</name>
<dbReference type="EMBL" id="QGMY01000019">
    <property type="protein sequence ID" value="PWR69725.1"/>
    <property type="molecule type" value="Genomic_DNA"/>
</dbReference>
<dbReference type="PANTHER" id="PTHR39418:SF1">
    <property type="entry name" value="DEHYDROGENASE"/>
    <property type="match status" value="1"/>
</dbReference>
<feature type="domain" description="Formylmethanofuran dehydrogenase subunit E" evidence="1">
    <location>
        <begin position="24"/>
        <end position="142"/>
    </location>
</feature>
<evidence type="ECO:0000313" key="3">
    <source>
        <dbReference type="Proteomes" id="UP000245657"/>
    </source>
</evidence>
<dbReference type="InterPro" id="IPR003814">
    <property type="entry name" value="FmdEsu_dom"/>
</dbReference>
<keyword evidence="3" id="KW-1185">Reference proteome</keyword>
<protein>
    <submittedName>
        <fullName evidence="2">Formylmethanofuran dehydrogenase</fullName>
    </submittedName>
</protein>
<sequence>MKWHDHCQYMEIPRDYSIHDLARFHGHLGPFIVLGYRMGRYALNALNADPFELKAQVFCNGITPQSCMADGIQLGSGCTLGKGNIEIIKSESLFGTFCKDEKKIKITPHPLKTLDQNDPDYELAIERYAQSLYDLKDEELFKVDGL</sequence>
<dbReference type="Pfam" id="PF02663">
    <property type="entry name" value="FmdE"/>
    <property type="match status" value="1"/>
</dbReference>